<dbReference type="EMBL" id="WIXP02000009">
    <property type="protein sequence ID" value="KAF6205363.1"/>
    <property type="molecule type" value="Genomic_DNA"/>
</dbReference>
<reference evidence="4" key="1">
    <citation type="journal article" date="2021" name="Mol. Ecol. Resour.">
        <title>Apolygus lucorum genome provides insights into omnivorousness and mesophyll feeding.</title>
        <authorList>
            <person name="Liu Y."/>
            <person name="Liu H."/>
            <person name="Wang H."/>
            <person name="Huang T."/>
            <person name="Liu B."/>
            <person name="Yang B."/>
            <person name="Yin L."/>
            <person name="Li B."/>
            <person name="Zhang Y."/>
            <person name="Zhang S."/>
            <person name="Jiang F."/>
            <person name="Zhang X."/>
            <person name="Ren Y."/>
            <person name="Wang B."/>
            <person name="Wang S."/>
            <person name="Lu Y."/>
            <person name="Wu K."/>
            <person name="Fan W."/>
            <person name="Wang G."/>
        </authorList>
    </citation>
    <scope>NUCLEOTIDE SEQUENCE</scope>
    <source>
        <strain evidence="4">12Hb</strain>
    </source>
</reference>
<dbReference type="GO" id="GO:0046921">
    <property type="term" value="F:alpha-(1-&gt;6)-fucosyltransferase activity"/>
    <property type="evidence" value="ECO:0007669"/>
    <property type="project" value="TreeGrafter"/>
</dbReference>
<dbReference type="GO" id="GO:0006487">
    <property type="term" value="P:protein N-linked glycosylation"/>
    <property type="evidence" value="ECO:0007669"/>
    <property type="project" value="TreeGrafter"/>
</dbReference>
<dbReference type="PROSITE" id="PS51659">
    <property type="entry name" value="GT23"/>
    <property type="match status" value="1"/>
</dbReference>
<dbReference type="Gene3D" id="3.40.50.11350">
    <property type="match status" value="1"/>
</dbReference>
<evidence type="ECO:0000256" key="3">
    <source>
        <dbReference type="PROSITE-ProRule" id="PRU00992"/>
    </source>
</evidence>
<evidence type="ECO:0000256" key="2">
    <source>
        <dbReference type="ARBA" id="ARBA00022679"/>
    </source>
</evidence>
<evidence type="ECO:0000313" key="5">
    <source>
        <dbReference type="Proteomes" id="UP000466442"/>
    </source>
</evidence>
<protein>
    <submittedName>
        <fullName evidence="4">Uncharacterized protein</fullName>
    </submittedName>
</protein>
<sequence length="407" mass="46882">MIVLLVLWLLFLFIAVQYLRQEPDQNTNQRISQVLRDLQSLHRQREEISKLLSEYNSANAPMKQEEKEALLKSIQEKVIQPEGLVGSDGNDRDDPPSLEYEKTRRRVRMGVEEMWFFVSNQIRNIQKKAQNVSPQITSQLSKILDEGVEHKRSLIRDVNRLSEVDGFHSWRLKEAVALSDLVQRRLSYLQNPSDCDNAKKLVCKLNKGCGYGCQLHHAVYCMMVAYGTQRTMILQSKGWRYNKGGWETVFRPVSESCTDVSGPVQSWPGNENTPAVLLGIIDSLSPRPPYLPLAVPKDLANRIAKLHGDPAVWWVGQFLKYLMRPQPGTTLMLRDAAVKFKYERPIVGVHIRRTDKVGTEAAFHPVDEYMMHVEEYFKQIELTQKVEKKRIYLASDDVKVFKEVVSK</sequence>
<dbReference type="Pfam" id="PF19745">
    <property type="entry name" value="FUT8_N_cat"/>
    <property type="match status" value="1"/>
</dbReference>
<gene>
    <name evidence="4" type="ORF">GE061_019534</name>
</gene>
<comment type="caution">
    <text evidence="4">The sequence shown here is derived from an EMBL/GenBank/DDBJ whole genome shotgun (WGS) entry which is preliminary data.</text>
</comment>
<proteinExistence type="inferred from homology"/>
<keyword evidence="2 3" id="KW-0808">Transferase</keyword>
<keyword evidence="5" id="KW-1185">Reference proteome</keyword>
<comment type="similarity">
    <text evidence="3">Belongs to the glycosyltransferase 23 family.</text>
</comment>
<dbReference type="Proteomes" id="UP000466442">
    <property type="component" value="Linkage Group LG9"/>
</dbReference>
<organism evidence="4 5">
    <name type="scientific">Apolygus lucorum</name>
    <name type="common">Small green plant bug</name>
    <name type="synonym">Lygocoris lucorum</name>
    <dbReference type="NCBI Taxonomy" id="248454"/>
    <lineage>
        <taxon>Eukaryota</taxon>
        <taxon>Metazoa</taxon>
        <taxon>Ecdysozoa</taxon>
        <taxon>Arthropoda</taxon>
        <taxon>Hexapoda</taxon>
        <taxon>Insecta</taxon>
        <taxon>Pterygota</taxon>
        <taxon>Neoptera</taxon>
        <taxon>Paraneoptera</taxon>
        <taxon>Hemiptera</taxon>
        <taxon>Heteroptera</taxon>
        <taxon>Panheteroptera</taxon>
        <taxon>Cimicomorpha</taxon>
        <taxon>Miridae</taxon>
        <taxon>Mirini</taxon>
        <taxon>Apolygus</taxon>
    </lineage>
</organism>
<dbReference type="InterPro" id="IPR027350">
    <property type="entry name" value="GT23_dom"/>
</dbReference>
<dbReference type="PANTHER" id="PTHR13132:SF29">
    <property type="entry name" value="ALPHA-(1,6)-FUCOSYLTRANSFERASE"/>
    <property type="match status" value="1"/>
</dbReference>
<dbReference type="InterPro" id="IPR045573">
    <property type="entry name" value="Fut8_N_cat"/>
</dbReference>
<dbReference type="AlphaFoldDB" id="A0A6A4JSH6"/>
<evidence type="ECO:0000256" key="1">
    <source>
        <dbReference type="ARBA" id="ARBA00022676"/>
    </source>
</evidence>
<dbReference type="OrthoDB" id="2014825at2759"/>
<accession>A0A6A4JSH6</accession>
<keyword evidence="1 3" id="KW-0328">Glycosyltransferase</keyword>
<feature type="region of interest" description="Important for donor substrate binding" evidence="3">
    <location>
        <begin position="352"/>
        <end position="353"/>
    </location>
</feature>
<dbReference type="Gene3D" id="1.10.287.1060">
    <property type="entry name" value="ESAT-6-like"/>
    <property type="match status" value="1"/>
</dbReference>
<dbReference type="PANTHER" id="PTHR13132">
    <property type="entry name" value="ALPHA- 1,6 -FUCOSYLTRANSFERASE"/>
    <property type="match status" value="1"/>
</dbReference>
<evidence type="ECO:0000313" key="4">
    <source>
        <dbReference type="EMBL" id="KAF6205363.1"/>
    </source>
</evidence>
<name>A0A6A4JSH6_APOLU</name>
<dbReference type="CDD" id="cd11300">
    <property type="entry name" value="Fut8_like"/>
    <property type="match status" value="1"/>
</dbReference>